<dbReference type="Pfam" id="PF01111">
    <property type="entry name" value="CKS"/>
    <property type="match status" value="1"/>
</dbReference>
<dbReference type="PROSITE" id="PS50294">
    <property type="entry name" value="WD_REPEATS_REGION"/>
    <property type="match status" value="1"/>
</dbReference>
<dbReference type="InterPro" id="IPR001680">
    <property type="entry name" value="WD40_rpt"/>
</dbReference>
<dbReference type="Pfam" id="PF21051">
    <property type="entry name" value="ARMC9_LisH"/>
    <property type="match status" value="1"/>
</dbReference>
<keyword evidence="4" id="KW-0131">Cell cycle</keyword>
<sequence>MSAVPRNSRKISFEDQKRIDIEKFESEIYYSERYYDDEYEYRHVTLPEALRKYLPNPNRIMHEKEWRGLGVRQSPGWEHYMVHAPEPHDETETIEYIDSIIREYLLFRGFDSTLEAFEKDIKNDTNKSFNSNDIVEQLFQYAQDLEGEKLLNYWTYLTTKFFIDNKNKTSSRAIELFKKRLLRYFIVCATRQKNHTKIIDFYKNHGHNLSQEADWIPWLGINAALYNSSHRTPLLSKYIKYLYLLVGIMYVKNPENRSEFEACFTEDWLKALKLSIQDFIKTSFKSIETPRIMNFDAERRKNKKLEHNILELKKQIVDLNLTSVVSTSYIKPKDITLSGDGIELKGLRRVTTTESNRSLSIDEGFSPNFDDLSIRINTNQFENPKESPTIKISSQDLFLEHTCSIISAQFSPNGKLIASLDEENHLKVWSHNQNNYVPITKTFDVNVEVLAWGQTHNHLLYIYFENGQVSALNTNTKVMHHHFMTGQFSTKNPKLELLVYDMNSNILLSKSHLVLGGRDSLSATSGDQSIFSYPQVVDVRYNHNGSLLAVTSSNGVVYFYNTLSMDQVFKLNTINSGDAVSCSFSFDETGFYILSSDGKANNQQYSNTGKNNEAETGSLKRNTDFSKDSSLDSEFGGKIISGIYPNLSRFSVDADHIIIGLGNTAYIYDVGMGCLSCNLKAQKEPISYVDWDFMGSYVLSASEDGTVRVGNVLKL</sequence>
<dbReference type="InterPro" id="IPR039724">
    <property type="entry name" value="WDR91"/>
</dbReference>
<dbReference type="EMBL" id="MBFT01000679">
    <property type="protein sequence ID" value="PVU87901.1"/>
    <property type="molecule type" value="Genomic_DNA"/>
</dbReference>
<dbReference type="SUPFAM" id="SSF50978">
    <property type="entry name" value="WD40 repeat-like"/>
    <property type="match status" value="1"/>
</dbReference>
<dbReference type="OrthoDB" id="193023at2759"/>
<organism evidence="7 8">
    <name type="scientific">Furculomyces boomerangus</name>
    <dbReference type="NCBI Taxonomy" id="61424"/>
    <lineage>
        <taxon>Eukaryota</taxon>
        <taxon>Fungi</taxon>
        <taxon>Fungi incertae sedis</taxon>
        <taxon>Zoopagomycota</taxon>
        <taxon>Kickxellomycotina</taxon>
        <taxon>Harpellomycetes</taxon>
        <taxon>Harpellales</taxon>
        <taxon>Harpellaceae</taxon>
        <taxon>Furculomyces</taxon>
    </lineage>
</organism>
<accession>A0A2T9Y6B8</accession>
<feature type="compositionally biased region" description="Polar residues" evidence="6">
    <location>
        <begin position="603"/>
        <end position="615"/>
    </location>
</feature>
<evidence type="ECO:0000256" key="1">
    <source>
        <dbReference type="ARBA" id="ARBA00004220"/>
    </source>
</evidence>
<dbReference type="SMART" id="SM00320">
    <property type="entry name" value="WD40"/>
    <property type="match status" value="3"/>
</dbReference>
<feature type="coiled-coil region" evidence="5">
    <location>
        <begin position="295"/>
        <end position="322"/>
    </location>
</feature>
<dbReference type="InterPro" id="IPR048957">
    <property type="entry name" value="ARMC9_LisH"/>
</dbReference>
<dbReference type="Pfam" id="PF00400">
    <property type="entry name" value="WD40"/>
    <property type="match status" value="2"/>
</dbReference>
<dbReference type="GO" id="GO:0031902">
    <property type="term" value="C:late endosome membrane"/>
    <property type="evidence" value="ECO:0007669"/>
    <property type="project" value="UniProtKB-SubCell"/>
</dbReference>
<comment type="function">
    <text evidence="4">Binds to the catalytic subunit of the cyclin dependent kinases and is essential for their biological function.</text>
</comment>
<feature type="region of interest" description="Disordered" evidence="6">
    <location>
        <begin position="603"/>
        <end position="629"/>
    </location>
</feature>
<dbReference type="GO" id="GO:0016538">
    <property type="term" value="F:cyclin-dependent protein serine/threonine kinase regulator activity"/>
    <property type="evidence" value="ECO:0007669"/>
    <property type="project" value="InterPro"/>
</dbReference>
<dbReference type="PANTHER" id="PTHR13083:SF3">
    <property type="entry name" value="WD REPEAT-CONTAINING PROTEIN 91"/>
    <property type="match status" value="1"/>
</dbReference>
<keyword evidence="5" id="KW-0175">Coiled coil</keyword>
<evidence type="ECO:0000256" key="5">
    <source>
        <dbReference type="SAM" id="Coils"/>
    </source>
</evidence>
<evidence type="ECO:0000256" key="4">
    <source>
        <dbReference type="RuleBase" id="RU311113"/>
    </source>
</evidence>
<dbReference type="PROSITE" id="PS50082">
    <property type="entry name" value="WD_REPEATS_2"/>
    <property type="match status" value="1"/>
</dbReference>
<dbReference type="Gene3D" id="3.30.170.10">
    <property type="entry name" value="Cyclin-dependent kinase, regulatory subunit"/>
    <property type="match status" value="1"/>
</dbReference>
<keyword evidence="4" id="KW-0132">Cell division</keyword>
<keyword evidence="8" id="KW-1185">Reference proteome</keyword>
<reference evidence="7 8" key="1">
    <citation type="journal article" date="2018" name="MBio">
        <title>Comparative Genomics Reveals the Core Gene Toolbox for the Fungus-Insect Symbiosis.</title>
        <authorList>
            <person name="Wang Y."/>
            <person name="Stata M."/>
            <person name="Wang W."/>
            <person name="Stajich J.E."/>
            <person name="White M.M."/>
            <person name="Moncalvo J.M."/>
        </authorList>
    </citation>
    <scope>NUCLEOTIDE SEQUENCE [LARGE SCALE GENOMIC DNA]</scope>
    <source>
        <strain evidence="7 8">AUS-77-4</strain>
    </source>
</reference>
<dbReference type="PANTHER" id="PTHR13083">
    <property type="entry name" value="WD REPEAT-CONTAINING PROTEIN 91"/>
    <property type="match status" value="1"/>
</dbReference>
<feature type="repeat" description="WD" evidence="3">
    <location>
        <begin position="398"/>
        <end position="439"/>
    </location>
</feature>
<dbReference type="AlphaFoldDB" id="A0A2T9Y6B8"/>
<dbReference type="GO" id="GO:0045022">
    <property type="term" value="P:early endosome to late endosome transport"/>
    <property type="evidence" value="ECO:0007669"/>
    <property type="project" value="InterPro"/>
</dbReference>
<comment type="similarity">
    <text evidence="4">Belongs to the CKS family.</text>
</comment>
<evidence type="ECO:0000256" key="2">
    <source>
        <dbReference type="ARBA" id="ARBA00004414"/>
    </source>
</evidence>
<dbReference type="PRINTS" id="PR00296">
    <property type="entry name" value="CYCLINKINASE"/>
</dbReference>
<comment type="subcellular location">
    <subcellularLocation>
        <location evidence="1">Early endosome membrane</location>
        <topology evidence="1">Peripheral membrane protein</topology>
    </subcellularLocation>
    <subcellularLocation>
        <location evidence="2">Late endosome membrane</location>
    </subcellularLocation>
</comment>
<evidence type="ECO:0000313" key="7">
    <source>
        <dbReference type="EMBL" id="PVU87901.1"/>
    </source>
</evidence>
<dbReference type="GO" id="GO:0051301">
    <property type="term" value="P:cell division"/>
    <property type="evidence" value="ECO:0007669"/>
    <property type="project" value="UniProtKB-UniRule"/>
</dbReference>
<dbReference type="InterPro" id="IPR015943">
    <property type="entry name" value="WD40/YVTN_repeat-like_dom_sf"/>
</dbReference>
<evidence type="ECO:0000256" key="6">
    <source>
        <dbReference type="SAM" id="MobiDB-lite"/>
    </source>
</evidence>
<keyword evidence="3" id="KW-0853">WD repeat</keyword>
<evidence type="ECO:0000256" key="3">
    <source>
        <dbReference type="PROSITE-ProRule" id="PRU00221"/>
    </source>
</evidence>
<dbReference type="InterPro" id="IPR006594">
    <property type="entry name" value="LisH"/>
</dbReference>
<dbReference type="GO" id="GO:0051898">
    <property type="term" value="P:negative regulation of phosphatidylinositol 3-kinase/protein kinase B signal transduction"/>
    <property type="evidence" value="ECO:0007669"/>
    <property type="project" value="InterPro"/>
</dbReference>
<dbReference type="SMART" id="SM01084">
    <property type="entry name" value="CKS"/>
    <property type="match status" value="1"/>
</dbReference>
<dbReference type="InterPro" id="IPR036322">
    <property type="entry name" value="WD40_repeat_dom_sf"/>
</dbReference>
<protein>
    <recommendedName>
        <fullName evidence="4">Cyclin-dependent kinases regulatory subunit</fullName>
    </recommendedName>
</protein>
<dbReference type="GO" id="GO:0031901">
    <property type="term" value="C:early endosome membrane"/>
    <property type="evidence" value="ECO:0007669"/>
    <property type="project" value="UniProtKB-SubCell"/>
</dbReference>
<dbReference type="PROSITE" id="PS50896">
    <property type="entry name" value="LISH"/>
    <property type="match status" value="1"/>
</dbReference>
<evidence type="ECO:0000313" key="8">
    <source>
        <dbReference type="Proteomes" id="UP000245699"/>
    </source>
</evidence>
<dbReference type="Gene3D" id="2.130.10.10">
    <property type="entry name" value="YVTN repeat-like/Quinoprotein amine dehydrogenase"/>
    <property type="match status" value="2"/>
</dbReference>
<comment type="caution">
    <text evidence="7">The sequence shown here is derived from an EMBL/GenBank/DDBJ whole genome shotgun (WGS) entry which is preliminary data.</text>
</comment>
<gene>
    <name evidence="7" type="ORF">BB559_005817</name>
</gene>
<dbReference type="GO" id="GO:0141039">
    <property type="term" value="F:phosphatidylinositol 3-kinase inhibitor activity"/>
    <property type="evidence" value="ECO:0007669"/>
    <property type="project" value="InterPro"/>
</dbReference>
<proteinExistence type="inferred from homology"/>
<dbReference type="InterPro" id="IPR000789">
    <property type="entry name" value="Cyclin-dep_kinase_reg-sub"/>
</dbReference>
<name>A0A2T9Y6B8_9FUNG</name>
<dbReference type="Proteomes" id="UP000245699">
    <property type="component" value="Unassembled WGS sequence"/>
</dbReference>
<dbReference type="SUPFAM" id="SSF55637">
    <property type="entry name" value="Cell cycle regulatory proteins"/>
    <property type="match status" value="1"/>
</dbReference>
<dbReference type="InterPro" id="IPR036858">
    <property type="entry name" value="Cyclin-dep_kinase_reg-sub_sf"/>
</dbReference>